<dbReference type="RefSeq" id="WP_308949006.1">
    <property type="nucleotide sequence ID" value="NZ_JARXHW010000008.1"/>
</dbReference>
<keyword evidence="2" id="KW-1185">Reference proteome</keyword>
<proteinExistence type="predicted"/>
<organism evidence="1 2">
    <name type="scientific">Thalassobacterium maritimum</name>
    <dbReference type="NCBI Taxonomy" id="3041265"/>
    <lineage>
        <taxon>Bacteria</taxon>
        <taxon>Pseudomonadati</taxon>
        <taxon>Verrucomicrobiota</taxon>
        <taxon>Opitutia</taxon>
        <taxon>Puniceicoccales</taxon>
        <taxon>Coraliomargaritaceae</taxon>
        <taxon>Thalassobacterium</taxon>
    </lineage>
</organism>
<evidence type="ECO:0000313" key="2">
    <source>
        <dbReference type="Proteomes" id="UP001225316"/>
    </source>
</evidence>
<evidence type="ECO:0008006" key="3">
    <source>
        <dbReference type="Google" id="ProtNLM"/>
    </source>
</evidence>
<evidence type="ECO:0000313" key="1">
    <source>
        <dbReference type="EMBL" id="MDQ8206871.1"/>
    </source>
</evidence>
<name>A0ABU1AS02_9BACT</name>
<reference evidence="1 2" key="1">
    <citation type="submission" date="2023-04" db="EMBL/GenBank/DDBJ databases">
        <title>A novel bacteria isolated from coastal sediment.</title>
        <authorList>
            <person name="Liu X.-J."/>
            <person name="Du Z.-J."/>
        </authorList>
    </citation>
    <scope>NUCLEOTIDE SEQUENCE [LARGE SCALE GENOMIC DNA]</scope>
    <source>
        <strain evidence="1 2">SDUM461003</strain>
    </source>
</reference>
<dbReference type="EMBL" id="JARXHW010000008">
    <property type="protein sequence ID" value="MDQ8206871.1"/>
    <property type="molecule type" value="Genomic_DNA"/>
</dbReference>
<gene>
    <name evidence="1" type="ORF">QEH52_05085</name>
</gene>
<sequence>MSITKINKLDDLLRITFLEWHEEYVANTERSIVKHHEHIWANAVKVKPSELPSDWSHDPDDAYRFTDDIDQNINDWILPRETIQTLYIDHFSTITRGSSLVILIASFEKRLNDLCNSIKCHDQDEIKLSLSDIKGKSYADRVAKYLEKVVGINAGKSTNDERWQNINHLFHIRHKIAHTGDSYNLNKAEQDWIKQHGYKDIEFHGIKGGFLHFSLECINKYEQLLLDGIADKYYRPADEDLDPLD</sequence>
<accession>A0ABU1AS02</accession>
<protein>
    <recommendedName>
        <fullName evidence="3">Apea-like HEPN domain-containing protein</fullName>
    </recommendedName>
</protein>
<comment type="caution">
    <text evidence="1">The sequence shown here is derived from an EMBL/GenBank/DDBJ whole genome shotgun (WGS) entry which is preliminary data.</text>
</comment>
<dbReference type="Proteomes" id="UP001225316">
    <property type="component" value="Unassembled WGS sequence"/>
</dbReference>